<feature type="transmembrane region" description="Helical" evidence="8">
    <location>
        <begin position="151"/>
        <end position="173"/>
    </location>
</feature>
<feature type="transmembrane region" description="Helical" evidence="8">
    <location>
        <begin position="104"/>
        <end position="124"/>
    </location>
</feature>
<keyword evidence="3 8" id="KW-0813">Transport</keyword>
<gene>
    <name evidence="10" type="ORF">G7067_01145</name>
</gene>
<feature type="transmembrane region" description="Helical" evidence="8">
    <location>
        <begin position="48"/>
        <end position="71"/>
    </location>
</feature>
<evidence type="ECO:0000256" key="1">
    <source>
        <dbReference type="ARBA" id="ARBA00004651"/>
    </source>
</evidence>
<comment type="subcellular location">
    <subcellularLocation>
        <location evidence="1 8">Cell membrane</location>
        <topology evidence="1 8">Multi-pass membrane protein</topology>
    </subcellularLocation>
</comment>
<organism evidence="10 11">
    <name type="scientific">Leucobacter insecticola</name>
    <dbReference type="NCBI Taxonomy" id="2714934"/>
    <lineage>
        <taxon>Bacteria</taxon>
        <taxon>Bacillati</taxon>
        <taxon>Actinomycetota</taxon>
        <taxon>Actinomycetes</taxon>
        <taxon>Micrococcales</taxon>
        <taxon>Microbacteriaceae</taxon>
        <taxon>Leucobacter</taxon>
    </lineage>
</organism>
<dbReference type="PANTHER" id="PTHR42929:SF1">
    <property type="entry name" value="INNER MEMBRANE ABC TRANSPORTER PERMEASE PROTEIN YDCU-RELATED"/>
    <property type="match status" value="1"/>
</dbReference>
<dbReference type="PROSITE" id="PS50928">
    <property type="entry name" value="ABC_TM1"/>
    <property type="match status" value="1"/>
</dbReference>
<evidence type="ECO:0000256" key="6">
    <source>
        <dbReference type="ARBA" id="ARBA00022989"/>
    </source>
</evidence>
<dbReference type="GO" id="GO:0055085">
    <property type="term" value="P:transmembrane transport"/>
    <property type="evidence" value="ECO:0007669"/>
    <property type="project" value="InterPro"/>
</dbReference>
<dbReference type="GO" id="GO:0005886">
    <property type="term" value="C:plasma membrane"/>
    <property type="evidence" value="ECO:0007669"/>
    <property type="project" value="UniProtKB-SubCell"/>
</dbReference>
<accession>A0A6G8FG55</accession>
<feature type="domain" description="ABC transmembrane type-1" evidence="9">
    <location>
        <begin position="98"/>
        <end position="309"/>
    </location>
</feature>
<feature type="transmembrane region" description="Helical" evidence="8">
    <location>
        <begin position="230"/>
        <end position="252"/>
    </location>
</feature>
<dbReference type="SUPFAM" id="SSF161098">
    <property type="entry name" value="MetI-like"/>
    <property type="match status" value="1"/>
</dbReference>
<keyword evidence="6 8" id="KW-1133">Transmembrane helix</keyword>
<dbReference type="KEGG" id="lins:G7067_01145"/>
<dbReference type="InterPro" id="IPR035906">
    <property type="entry name" value="MetI-like_sf"/>
</dbReference>
<dbReference type="RefSeq" id="WP_166321379.1">
    <property type="nucleotide sequence ID" value="NZ_CP049934.1"/>
</dbReference>
<evidence type="ECO:0000256" key="3">
    <source>
        <dbReference type="ARBA" id="ARBA00022448"/>
    </source>
</evidence>
<reference evidence="10 11" key="1">
    <citation type="submission" date="2020-03" db="EMBL/GenBank/DDBJ databases">
        <title>Leucobacter sp. nov., isolated from beetles.</title>
        <authorList>
            <person name="Hyun D.-W."/>
            <person name="Bae J.-W."/>
        </authorList>
    </citation>
    <scope>NUCLEOTIDE SEQUENCE [LARGE SCALE GENOMIC DNA]</scope>
    <source>
        <strain evidence="10 11">HDW9B</strain>
    </source>
</reference>
<name>A0A6G8FG55_9MICO</name>
<evidence type="ECO:0000256" key="5">
    <source>
        <dbReference type="ARBA" id="ARBA00022692"/>
    </source>
</evidence>
<evidence type="ECO:0000256" key="7">
    <source>
        <dbReference type="ARBA" id="ARBA00023136"/>
    </source>
</evidence>
<sequence>MAIAELNTPTAVLPVYTAPPSQPSQANGTGKIAPAAVRQSRRRDLRNLLGSLPYFAFIALFLAVPLVVTLVKAFVGADGQLTFENVAQLGKPQYLAAVQNSVNLSLFTAGVGGILGLILGWALTQMERPAWLHRTVTSLAAVASQMGGPPLAYAFISLIGAQGLLTVWLQQLFGFSLNEVLPVGSFWGIAVAYLYFQMPLMAILAIPAIQGVRKEWVESGQSLGAGGVRVLFSIVMPILAPSLAGGFLLLFANAFSGYAAAYAMAGGAANLLPISIGYFLSGNVLLNQGLASALISVMVLVMLLAMGLRGVLLKRATRWTA</sequence>
<dbReference type="PANTHER" id="PTHR42929">
    <property type="entry name" value="INNER MEMBRANE ABC TRANSPORTER PERMEASE PROTEIN YDCU-RELATED-RELATED"/>
    <property type="match status" value="1"/>
</dbReference>
<keyword evidence="4" id="KW-1003">Cell membrane</keyword>
<keyword evidence="5 8" id="KW-0812">Transmembrane</keyword>
<evidence type="ECO:0000256" key="4">
    <source>
        <dbReference type="ARBA" id="ARBA00022475"/>
    </source>
</evidence>
<evidence type="ECO:0000313" key="10">
    <source>
        <dbReference type="EMBL" id="QIM15334.1"/>
    </source>
</evidence>
<keyword evidence="11" id="KW-1185">Reference proteome</keyword>
<dbReference type="Proteomes" id="UP000501387">
    <property type="component" value="Chromosome"/>
</dbReference>
<evidence type="ECO:0000256" key="2">
    <source>
        <dbReference type="ARBA" id="ARBA00007069"/>
    </source>
</evidence>
<evidence type="ECO:0000259" key="9">
    <source>
        <dbReference type="PROSITE" id="PS50928"/>
    </source>
</evidence>
<feature type="transmembrane region" description="Helical" evidence="8">
    <location>
        <begin position="185"/>
        <end position="209"/>
    </location>
</feature>
<feature type="transmembrane region" description="Helical" evidence="8">
    <location>
        <begin position="258"/>
        <end position="280"/>
    </location>
</feature>
<dbReference type="EMBL" id="CP049934">
    <property type="protein sequence ID" value="QIM15334.1"/>
    <property type="molecule type" value="Genomic_DNA"/>
</dbReference>
<keyword evidence="7 8" id="KW-0472">Membrane</keyword>
<feature type="transmembrane region" description="Helical" evidence="8">
    <location>
        <begin position="292"/>
        <end position="312"/>
    </location>
</feature>
<proteinExistence type="inferred from homology"/>
<dbReference type="Pfam" id="PF00528">
    <property type="entry name" value="BPD_transp_1"/>
    <property type="match status" value="1"/>
</dbReference>
<dbReference type="InterPro" id="IPR000515">
    <property type="entry name" value="MetI-like"/>
</dbReference>
<evidence type="ECO:0000256" key="8">
    <source>
        <dbReference type="RuleBase" id="RU363032"/>
    </source>
</evidence>
<dbReference type="Gene3D" id="1.10.3720.10">
    <property type="entry name" value="MetI-like"/>
    <property type="match status" value="1"/>
</dbReference>
<evidence type="ECO:0000313" key="11">
    <source>
        <dbReference type="Proteomes" id="UP000501387"/>
    </source>
</evidence>
<dbReference type="CDD" id="cd06261">
    <property type="entry name" value="TM_PBP2"/>
    <property type="match status" value="1"/>
</dbReference>
<comment type="similarity">
    <text evidence="2">Belongs to the binding-protein-dependent transport system permease family. CysTW subfamily.</text>
</comment>
<protein>
    <submittedName>
        <fullName evidence="10">ABC transporter permease subunit</fullName>
    </submittedName>
</protein>
<dbReference type="AlphaFoldDB" id="A0A6G8FG55"/>